<reference evidence="2" key="1">
    <citation type="submission" date="2018-05" db="EMBL/GenBank/DDBJ databases">
        <authorList>
            <person name="Cea G.-C."/>
            <person name="William W."/>
        </authorList>
    </citation>
    <scope>NUCLEOTIDE SEQUENCE [LARGE SCALE GENOMIC DNA]</scope>
    <source>
        <strain evidence="2">DB21MT 5</strain>
    </source>
</reference>
<gene>
    <name evidence="1" type="ORF">MORIYA_2470</name>
</gene>
<dbReference type="KEGG" id="mya:MORIYA_2470"/>
<keyword evidence="2" id="KW-1185">Reference proteome</keyword>
<sequence length="45" mass="5295">MIVLTKLNSKYKNTVRKFFMKNSTQLINFQLECPPSAVRYISKTL</sequence>
<proteinExistence type="predicted"/>
<protein>
    <submittedName>
        <fullName evidence="1">Uncharacterized protein</fullName>
    </submittedName>
</protein>
<dbReference type="Proteomes" id="UP000250163">
    <property type="component" value="Chromosome MORIYA"/>
</dbReference>
<accession>A0A330LRW6</accession>
<evidence type="ECO:0000313" key="2">
    <source>
        <dbReference type="Proteomes" id="UP000250163"/>
    </source>
</evidence>
<organism evidence="1 2">
    <name type="scientific">Moritella yayanosii</name>
    <dbReference type="NCBI Taxonomy" id="69539"/>
    <lineage>
        <taxon>Bacteria</taxon>
        <taxon>Pseudomonadati</taxon>
        <taxon>Pseudomonadota</taxon>
        <taxon>Gammaproteobacteria</taxon>
        <taxon>Alteromonadales</taxon>
        <taxon>Moritellaceae</taxon>
        <taxon>Moritella</taxon>
    </lineage>
</organism>
<dbReference type="EMBL" id="LS483250">
    <property type="protein sequence ID" value="SQD78946.1"/>
    <property type="molecule type" value="Genomic_DNA"/>
</dbReference>
<dbReference type="AlphaFoldDB" id="A0A330LRW6"/>
<name>A0A330LRW6_9GAMM</name>
<evidence type="ECO:0000313" key="1">
    <source>
        <dbReference type="EMBL" id="SQD78946.1"/>
    </source>
</evidence>